<comment type="caution">
    <text evidence="1">The sequence shown here is derived from an EMBL/GenBank/DDBJ whole genome shotgun (WGS) entry which is preliminary data.</text>
</comment>
<name>A0AAE3GLX4_9CYAN</name>
<evidence type="ECO:0000313" key="2">
    <source>
        <dbReference type="Proteomes" id="UP001204953"/>
    </source>
</evidence>
<dbReference type="InterPro" id="IPR043731">
    <property type="entry name" value="DUF5674"/>
</dbReference>
<sequence length="70" mass="7966">MVIGCWLLVIGCRYSLCDHPLTQEVGYESLINIRPRQNNRSIEIQNPVIRERVTQIVKQLLGGLGEMGML</sequence>
<dbReference type="EMBL" id="JAMZMM010000004">
    <property type="protein sequence ID" value="MCP2727031.1"/>
    <property type="molecule type" value="Genomic_DNA"/>
</dbReference>
<accession>A0AAE3GLX4</accession>
<protein>
    <submittedName>
        <fullName evidence="1">DUF5674 family protein</fullName>
    </submittedName>
</protein>
<dbReference type="Proteomes" id="UP001204953">
    <property type="component" value="Unassembled WGS sequence"/>
</dbReference>
<gene>
    <name evidence="1" type="ORF">NJ959_00885</name>
</gene>
<keyword evidence="2" id="KW-1185">Reference proteome</keyword>
<dbReference type="AlphaFoldDB" id="A0AAE3GLX4"/>
<proteinExistence type="predicted"/>
<organism evidence="1 2">
    <name type="scientific">Limnofasciculus baicalensis BBK-W-15</name>
    <dbReference type="NCBI Taxonomy" id="2699891"/>
    <lineage>
        <taxon>Bacteria</taxon>
        <taxon>Bacillati</taxon>
        <taxon>Cyanobacteriota</taxon>
        <taxon>Cyanophyceae</taxon>
        <taxon>Coleofasciculales</taxon>
        <taxon>Coleofasciculaceae</taxon>
        <taxon>Limnofasciculus</taxon>
        <taxon>Limnofasciculus baicalensis</taxon>
    </lineage>
</organism>
<evidence type="ECO:0000313" key="1">
    <source>
        <dbReference type="EMBL" id="MCP2727031.1"/>
    </source>
</evidence>
<dbReference type="Pfam" id="PF18924">
    <property type="entry name" value="DUF5674"/>
    <property type="match status" value="1"/>
</dbReference>
<dbReference type="RefSeq" id="WP_254009848.1">
    <property type="nucleotide sequence ID" value="NZ_JAMZMM010000004.1"/>
</dbReference>
<reference evidence="1" key="1">
    <citation type="submission" date="2022-06" db="EMBL/GenBank/DDBJ databases">
        <title>New cyanobacteria of genus Symplocastrum in benthos of Lake Baikal.</title>
        <authorList>
            <person name="Sorokovikova E."/>
            <person name="Tikhonova I."/>
            <person name="Krasnopeev A."/>
            <person name="Evseev P."/>
            <person name="Gladkikh A."/>
            <person name="Belykh O."/>
        </authorList>
    </citation>
    <scope>NUCLEOTIDE SEQUENCE</scope>
    <source>
        <strain evidence="1">BBK-W-15</strain>
    </source>
</reference>